<evidence type="ECO:0000313" key="1">
    <source>
        <dbReference type="EMBL" id="SDU69577.1"/>
    </source>
</evidence>
<dbReference type="AlphaFoldDB" id="A0A1H2KLI9"/>
<accession>A0A1H2KLI9</accession>
<name>A0A1H2KLI9_9ACTN</name>
<dbReference type="RefSeq" id="WP_074852044.1">
    <property type="nucleotide sequence ID" value="NZ_FNLM01000034.1"/>
</dbReference>
<sequence length="117" mass="13202">MRRVITGLLATAILGIGPLVGTGEASAITPAEQQFVNKARTLPTAAWPNSRYTTDAEMAAGGYRACRVMDRYRDTQVAERIYFNPDGSYQPAYEQRLFLLYATQDLCPRHAYRYENF</sequence>
<reference evidence="1 2" key="1">
    <citation type="submission" date="2016-10" db="EMBL/GenBank/DDBJ databases">
        <authorList>
            <person name="de Groot N.N."/>
        </authorList>
    </citation>
    <scope>NUCLEOTIDE SEQUENCE [LARGE SCALE GENOMIC DNA]</scope>
    <source>
        <strain evidence="1 2">DSM 44215</strain>
    </source>
</reference>
<dbReference type="OrthoDB" id="4775017at2"/>
<organism evidence="1 2">
    <name type="scientific">Gordonia westfalica</name>
    <dbReference type="NCBI Taxonomy" id="158898"/>
    <lineage>
        <taxon>Bacteria</taxon>
        <taxon>Bacillati</taxon>
        <taxon>Actinomycetota</taxon>
        <taxon>Actinomycetes</taxon>
        <taxon>Mycobacteriales</taxon>
        <taxon>Gordoniaceae</taxon>
        <taxon>Gordonia</taxon>
    </lineage>
</organism>
<evidence type="ECO:0008006" key="3">
    <source>
        <dbReference type="Google" id="ProtNLM"/>
    </source>
</evidence>
<dbReference type="STRING" id="158898.SAMN04488548_1343403"/>
<protein>
    <recommendedName>
        <fullName evidence="3">DUF732 domain-containing protein</fullName>
    </recommendedName>
</protein>
<gene>
    <name evidence="1" type="ORF">SAMN04488548_1343403</name>
</gene>
<evidence type="ECO:0000313" key="2">
    <source>
        <dbReference type="Proteomes" id="UP000183180"/>
    </source>
</evidence>
<dbReference type="EMBL" id="FNLM01000034">
    <property type="protein sequence ID" value="SDU69577.1"/>
    <property type="molecule type" value="Genomic_DNA"/>
</dbReference>
<proteinExistence type="predicted"/>
<dbReference type="Proteomes" id="UP000183180">
    <property type="component" value="Unassembled WGS sequence"/>
</dbReference>